<evidence type="ECO:0000313" key="1">
    <source>
        <dbReference type="EnsemblPlants" id="AVESA.00010b.r2.5CG0889000.1.CDS"/>
    </source>
</evidence>
<reference evidence="1" key="1">
    <citation type="submission" date="2021-05" db="EMBL/GenBank/DDBJ databases">
        <authorList>
            <person name="Scholz U."/>
            <person name="Mascher M."/>
            <person name="Fiebig A."/>
        </authorList>
    </citation>
    <scope>NUCLEOTIDE SEQUENCE [LARGE SCALE GENOMIC DNA]</scope>
</reference>
<reference evidence="1" key="2">
    <citation type="submission" date="2025-09" db="UniProtKB">
        <authorList>
            <consortium name="EnsemblPlants"/>
        </authorList>
    </citation>
    <scope>IDENTIFICATION</scope>
</reference>
<sequence length="105" mass="11248">MSMARLAQMLVTLSLLLLCTGLQAEAGTVGTNITESIPAQSLKLMGISIKEESLFKMCRPCGVKCSVPNCCLQYHCNGPGQPLGSCVTKHIACGCDEYCKPYMVD</sequence>
<keyword evidence="2" id="KW-1185">Reference proteome</keyword>
<protein>
    <submittedName>
        <fullName evidence="1">Uncharacterized protein</fullName>
    </submittedName>
</protein>
<name>A0ACD5XWD1_AVESA</name>
<proteinExistence type="predicted"/>
<organism evidence="1 2">
    <name type="scientific">Avena sativa</name>
    <name type="common">Oat</name>
    <dbReference type="NCBI Taxonomy" id="4498"/>
    <lineage>
        <taxon>Eukaryota</taxon>
        <taxon>Viridiplantae</taxon>
        <taxon>Streptophyta</taxon>
        <taxon>Embryophyta</taxon>
        <taxon>Tracheophyta</taxon>
        <taxon>Spermatophyta</taxon>
        <taxon>Magnoliopsida</taxon>
        <taxon>Liliopsida</taxon>
        <taxon>Poales</taxon>
        <taxon>Poaceae</taxon>
        <taxon>BOP clade</taxon>
        <taxon>Pooideae</taxon>
        <taxon>Poodae</taxon>
        <taxon>Poeae</taxon>
        <taxon>Poeae Chloroplast Group 1 (Aveneae type)</taxon>
        <taxon>Aveninae</taxon>
        <taxon>Avena</taxon>
    </lineage>
</organism>
<accession>A0ACD5XWD1</accession>
<evidence type="ECO:0000313" key="2">
    <source>
        <dbReference type="Proteomes" id="UP001732700"/>
    </source>
</evidence>
<dbReference type="EnsemblPlants" id="AVESA.00010b.r2.5CG0889000.1">
    <property type="protein sequence ID" value="AVESA.00010b.r2.5CG0889000.1.CDS"/>
    <property type="gene ID" value="AVESA.00010b.r2.5CG0889000"/>
</dbReference>
<dbReference type="Proteomes" id="UP001732700">
    <property type="component" value="Chromosome 5C"/>
</dbReference>